<keyword evidence="4" id="KW-1185">Reference proteome</keyword>
<sequence>MPTTPLTEHGVPRSALRYRPLQTEEVGELIPPFVRVSRASRLQHKARTKRIATEITADPLPAESARTCSPRSARRPTYEDKSRQSLLSRLRIPGGERIAKPQRSLAFMLGMLMTLLLLLLSLPILAWSHTLWNDLHYGRPRTFQIDAFVGHETGKEPSHFIALNLHGRLEVIELPGGDAAHARIYAGPQLSGPSADLVPVTLQFVSTAHSRQPNMIMHFGDGQLIFYNDQGSYHPAN</sequence>
<accession>A0A4P6JIU5</accession>
<evidence type="ECO:0000313" key="3">
    <source>
        <dbReference type="EMBL" id="QBD74832.1"/>
    </source>
</evidence>
<reference evidence="3 4" key="1">
    <citation type="submission" date="2019-01" db="EMBL/GenBank/DDBJ databases">
        <title>Ktedonosporobacter rubrisoli SCAWS-G2.</title>
        <authorList>
            <person name="Huang Y."/>
            <person name="Yan B."/>
        </authorList>
    </citation>
    <scope>NUCLEOTIDE SEQUENCE [LARGE SCALE GENOMIC DNA]</scope>
    <source>
        <strain evidence="3 4">SCAWS-G2</strain>
    </source>
</reference>
<organism evidence="3 4">
    <name type="scientific">Ktedonosporobacter rubrisoli</name>
    <dbReference type="NCBI Taxonomy" id="2509675"/>
    <lineage>
        <taxon>Bacteria</taxon>
        <taxon>Bacillati</taxon>
        <taxon>Chloroflexota</taxon>
        <taxon>Ktedonobacteria</taxon>
        <taxon>Ktedonobacterales</taxon>
        <taxon>Ktedonosporobacteraceae</taxon>
        <taxon>Ktedonosporobacter</taxon>
    </lineage>
</organism>
<evidence type="ECO:0000256" key="2">
    <source>
        <dbReference type="SAM" id="Phobius"/>
    </source>
</evidence>
<name>A0A4P6JIU5_KTERU</name>
<evidence type="ECO:0000256" key="1">
    <source>
        <dbReference type="SAM" id="MobiDB-lite"/>
    </source>
</evidence>
<gene>
    <name evidence="3" type="ORF">EPA93_02010</name>
</gene>
<keyword evidence="2" id="KW-0472">Membrane</keyword>
<dbReference type="KEGG" id="kbs:EPA93_02010"/>
<feature type="transmembrane region" description="Helical" evidence="2">
    <location>
        <begin position="105"/>
        <end position="127"/>
    </location>
</feature>
<keyword evidence="2" id="KW-0812">Transmembrane</keyword>
<dbReference type="OrthoDB" id="877328at2"/>
<evidence type="ECO:0000313" key="4">
    <source>
        <dbReference type="Proteomes" id="UP000290365"/>
    </source>
</evidence>
<protein>
    <submittedName>
        <fullName evidence="3">Uncharacterized protein</fullName>
    </submittedName>
</protein>
<keyword evidence="2" id="KW-1133">Transmembrane helix</keyword>
<proteinExistence type="predicted"/>
<dbReference type="RefSeq" id="WP_129885431.1">
    <property type="nucleotide sequence ID" value="NZ_CP035758.1"/>
</dbReference>
<feature type="region of interest" description="Disordered" evidence="1">
    <location>
        <begin position="60"/>
        <end position="84"/>
    </location>
</feature>
<dbReference type="Proteomes" id="UP000290365">
    <property type="component" value="Chromosome"/>
</dbReference>
<dbReference type="EMBL" id="CP035758">
    <property type="protein sequence ID" value="QBD74832.1"/>
    <property type="molecule type" value="Genomic_DNA"/>
</dbReference>
<dbReference type="AlphaFoldDB" id="A0A4P6JIU5"/>